<dbReference type="InterPro" id="IPR036525">
    <property type="entry name" value="Tubulin/FtsZ_GTPase_sf"/>
</dbReference>
<evidence type="ECO:0000313" key="2">
    <source>
        <dbReference type="Proteomes" id="UP000014139"/>
    </source>
</evidence>
<dbReference type="Proteomes" id="UP000014139">
    <property type="component" value="Unassembled WGS sequence"/>
</dbReference>
<dbReference type="Pfam" id="PF13809">
    <property type="entry name" value="Tubulin_2"/>
    <property type="match status" value="1"/>
</dbReference>
<evidence type="ECO:0000313" key="1">
    <source>
        <dbReference type="EMBL" id="EOD64301.1"/>
    </source>
</evidence>
<dbReference type="eggNOG" id="COG0419">
    <property type="taxonomic scope" value="Bacteria"/>
</dbReference>
<name>R1HVB3_9PSEU</name>
<dbReference type="AlphaFoldDB" id="R1HVB3"/>
<dbReference type="RefSeq" id="WP_004558904.1">
    <property type="nucleotide sequence ID" value="NZ_AOUO01000523.1"/>
</dbReference>
<dbReference type="Gene3D" id="3.40.50.1440">
    <property type="entry name" value="Tubulin/FtsZ, GTPase domain"/>
    <property type="match status" value="1"/>
</dbReference>
<reference evidence="1 2" key="1">
    <citation type="submission" date="2013-02" db="EMBL/GenBank/DDBJ databases">
        <title>Draft genome sequence of Amycolatopsis vancoresmycina strain DSM 44592T.</title>
        <authorList>
            <person name="Kumar S."/>
            <person name="Kaur N."/>
            <person name="Kaur C."/>
            <person name="Raghava G.P.S."/>
            <person name="Mayilraj S."/>
        </authorList>
    </citation>
    <scope>NUCLEOTIDE SEQUENCE [LARGE SCALE GENOMIC DNA]</scope>
    <source>
        <strain evidence="1 2">DSM 44592</strain>
    </source>
</reference>
<dbReference type="EMBL" id="AOUO01000523">
    <property type="protein sequence ID" value="EOD64301.1"/>
    <property type="molecule type" value="Genomic_DNA"/>
</dbReference>
<gene>
    <name evidence="1" type="ORF">H480_32503</name>
</gene>
<protein>
    <recommendedName>
        <fullName evidence="3">Tubulin-like protein</fullName>
    </recommendedName>
</protein>
<sequence>MQIYQPMLFVGLGGTGCRIGAELERKLREELCGPDGTALRDRMPGEQMLTYQLPGCLQFVYADLAEDEFGHIESRVVPDRIHLPAAERTYTMVRELVPPYDTYPEVARSLRLSSQPVVDGWLPPPEQEPRVGPLAKGAGQLPTVGRAALFETFRFGLAPAKTSLLKAIGQINNSGGQLSRLGGKLRDSVDVFVAFSVAGGTGSGLFFDYLHLIGDALADQRYKARIFPLVLMPSAFEDGLGGGRAAELNAASALLDLFRLVDDQNSQVAGTALDRRGINGSLAVRYPGGNEIRLRASTVQTAFLFSLTAGMHRDDLHRSVVSLLLSLVGTDLPADPDGNQYADRNFQSFADSFINSSSERGISAATGIGKRGVSTSAVASMTVPAEDLADIVSSRLLADAIEEMATPSGMAGENNRELITRMFREANIDPLLNRAPLPINSPAAVDGGEEILAMLNTRKRTMESSIHALEQTLVQDVPDLANQFDPAKAVAKLVGDTGVFRLGRVLFGDAALTEPLSNKGFAKIVDSRRGEPAPPQGIPLGGPAPEVKKTKWWKKIRFSDPVVQESLKRQDAWFAWRAQRAWHAAWNAQAPRWERKLRASERELSALLDAFREHARTEDARFNRRAKALYEPRVGVSYLLPRQGQLSSFYTAVVRRLVAVYAEQSRLLPTATPAVVVDAIIGPQGWQAAYGEFAEFGVQSGPERAVAKLRELIKAEVMRLFRYRDDVHQPLLAGLHDLLAAAAGRNTGSVGTDDLAQFREKLAGLVPGGFAPSGRGRLKILFSYPSPAGKRDAELEKFLRQEVNLPREVDAVPEFRPIDAESIVVVLFRSSMGLTEVPEVQKVLVNWADAVAEGRKHDFLPWRQRTGYRFGYLATTAEDRARILHHILCAAWNGYLRTEGDPQSPDSVDVYLGDSDLNMRLELTPYSPLSSWSSLITAYERWVLADNEQIRQDFCDRLMETKPLGLDGKLVAPDPVFTTLVSLARTEAKETAELLAEGRSSGRRRLEAIQEFWTTTFEAALALRFAGSEDAHQENLADLHEWWVTR</sequence>
<dbReference type="OrthoDB" id="3644648at2"/>
<dbReference type="PATRIC" id="fig|1292037.4.peg.6113"/>
<comment type="caution">
    <text evidence="1">The sequence shown here is derived from an EMBL/GenBank/DDBJ whole genome shotgun (WGS) entry which is preliminary data.</text>
</comment>
<organism evidence="1 2">
    <name type="scientific">Amycolatopsis vancoresmycina DSM 44592</name>
    <dbReference type="NCBI Taxonomy" id="1292037"/>
    <lineage>
        <taxon>Bacteria</taxon>
        <taxon>Bacillati</taxon>
        <taxon>Actinomycetota</taxon>
        <taxon>Actinomycetes</taxon>
        <taxon>Pseudonocardiales</taxon>
        <taxon>Pseudonocardiaceae</taxon>
        <taxon>Amycolatopsis</taxon>
    </lineage>
</organism>
<accession>R1HVB3</accession>
<dbReference type="InterPro" id="IPR025904">
    <property type="entry name" value="Tubulin-like"/>
</dbReference>
<proteinExistence type="predicted"/>
<keyword evidence="2" id="KW-1185">Reference proteome</keyword>
<evidence type="ECO:0008006" key="3">
    <source>
        <dbReference type="Google" id="ProtNLM"/>
    </source>
</evidence>